<evidence type="ECO:0000256" key="4">
    <source>
        <dbReference type="ARBA" id="ARBA00022801"/>
    </source>
</evidence>
<feature type="domain" description="Peptidase S54 rhomboid" evidence="8">
    <location>
        <begin position="206"/>
        <end position="341"/>
    </location>
</feature>
<dbReference type="Proteomes" id="UP000240572">
    <property type="component" value="Unassembled WGS sequence"/>
</dbReference>
<evidence type="ECO:0000259" key="8">
    <source>
        <dbReference type="Pfam" id="PF01694"/>
    </source>
</evidence>
<keyword evidence="6 7" id="KW-0472">Membrane</keyword>
<evidence type="ECO:0000256" key="5">
    <source>
        <dbReference type="ARBA" id="ARBA00022989"/>
    </source>
</evidence>
<keyword evidence="3 7" id="KW-0812">Transmembrane</keyword>
<comment type="similarity">
    <text evidence="2">Belongs to the peptidase S54 family.</text>
</comment>
<dbReference type="InterPro" id="IPR035952">
    <property type="entry name" value="Rhomboid-like_sf"/>
</dbReference>
<feature type="transmembrane region" description="Helical" evidence="7">
    <location>
        <begin position="160"/>
        <end position="185"/>
    </location>
</feature>
<feature type="transmembrane region" description="Helical" evidence="7">
    <location>
        <begin position="301"/>
        <end position="318"/>
    </location>
</feature>
<reference evidence="9 10" key="1">
    <citation type="submission" date="2018-03" db="EMBL/GenBank/DDBJ databases">
        <title>Genomic Encyclopedia of Type Strains, Phase III (KMG-III): the genomes of soil and plant-associated and newly described type strains.</title>
        <authorList>
            <person name="Whitman W."/>
        </authorList>
    </citation>
    <scope>NUCLEOTIDE SEQUENCE [LARGE SCALE GENOMIC DNA]</scope>
    <source>
        <strain evidence="9 10">CGMCC 1.12700</strain>
    </source>
</reference>
<evidence type="ECO:0000313" key="10">
    <source>
        <dbReference type="Proteomes" id="UP000240572"/>
    </source>
</evidence>
<keyword evidence="4" id="KW-0378">Hydrolase</keyword>
<dbReference type="Pfam" id="PF01694">
    <property type="entry name" value="Rhomboid"/>
    <property type="match status" value="1"/>
</dbReference>
<gene>
    <name evidence="9" type="ORF">B0I18_109102</name>
</gene>
<sequence length="497" mass="54412">MKNRTTAPSPTFTQTVLLGELSRQQYLAMALKAAKQAGWNMVHTAPNGFRATTGTAPDLFDEEITLGIAAPLTGLTATITSTSAHSQTEDTGQNQRNIADFLNAFEQLKTGSSDTDRAFMQAQLEQLVPPGAPDDDTLIQQEEKGKLAGFLAMFIPVEGYFITPILVNLNILIFIIMSLTGVNIISPESQSLLNWGANFRPLTLAGEWWRLLTNCFIHIGVIHLLMNMYALVYIGMLLEPFMGRLRFAVAYVLTGIAASVVSLWWHDLTISAGASGAIFGMYGVFLALLTTNLVEASARKAMLSSIGVFVAYNLVFGLKGGIDNAAHIGGLVSGILVGYSVTPSLKKPALAQLRTLTLLIPALLILTCSFIVYKKLPNTAALYDAKVQEFTLLEQQALELYNLPENAPDSVFLNNIKNKGIPAWNACLSIVGELEQADLPEPLQKRVKLIHAYYDLRLKSYQLTYKSIAEQSHQYDAELKSCISQIEAIGKQMEDMQ</sequence>
<accession>A0A2P8CYT7</accession>
<dbReference type="Gene3D" id="1.20.1540.10">
    <property type="entry name" value="Rhomboid-like"/>
    <property type="match status" value="1"/>
</dbReference>
<keyword evidence="10" id="KW-1185">Reference proteome</keyword>
<evidence type="ECO:0000256" key="1">
    <source>
        <dbReference type="ARBA" id="ARBA00004141"/>
    </source>
</evidence>
<name>A0A2P8CYT7_9BACT</name>
<evidence type="ECO:0000313" key="9">
    <source>
        <dbReference type="EMBL" id="PSK90096.1"/>
    </source>
</evidence>
<dbReference type="SUPFAM" id="SSF144091">
    <property type="entry name" value="Rhomboid-like"/>
    <property type="match status" value="1"/>
</dbReference>
<comment type="caution">
    <text evidence="9">The sequence shown here is derived from an EMBL/GenBank/DDBJ whole genome shotgun (WGS) entry which is preliminary data.</text>
</comment>
<dbReference type="InterPro" id="IPR050925">
    <property type="entry name" value="Rhomboid_protease_S54"/>
</dbReference>
<dbReference type="GO" id="GO:0006508">
    <property type="term" value="P:proteolysis"/>
    <property type="evidence" value="ECO:0007669"/>
    <property type="project" value="UniProtKB-KW"/>
</dbReference>
<dbReference type="EMBL" id="PYGD01000009">
    <property type="protein sequence ID" value="PSK90096.1"/>
    <property type="molecule type" value="Genomic_DNA"/>
</dbReference>
<evidence type="ECO:0000256" key="3">
    <source>
        <dbReference type="ARBA" id="ARBA00022692"/>
    </source>
</evidence>
<dbReference type="PANTHER" id="PTHR43731">
    <property type="entry name" value="RHOMBOID PROTEASE"/>
    <property type="match status" value="1"/>
</dbReference>
<dbReference type="PANTHER" id="PTHR43731:SF14">
    <property type="entry name" value="PRESENILIN-ASSOCIATED RHOMBOID-LIKE PROTEIN, MITOCHONDRIAL"/>
    <property type="match status" value="1"/>
</dbReference>
<keyword evidence="5 7" id="KW-1133">Transmembrane helix</keyword>
<keyword evidence="9" id="KW-0645">Protease</keyword>
<feature type="transmembrane region" description="Helical" evidence="7">
    <location>
        <begin position="216"/>
        <end position="238"/>
    </location>
</feature>
<evidence type="ECO:0000256" key="2">
    <source>
        <dbReference type="ARBA" id="ARBA00009045"/>
    </source>
</evidence>
<organism evidence="9 10">
    <name type="scientific">Taibaiella chishuiensis</name>
    <dbReference type="NCBI Taxonomy" id="1434707"/>
    <lineage>
        <taxon>Bacteria</taxon>
        <taxon>Pseudomonadati</taxon>
        <taxon>Bacteroidota</taxon>
        <taxon>Chitinophagia</taxon>
        <taxon>Chitinophagales</taxon>
        <taxon>Chitinophagaceae</taxon>
        <taxon>Taibaiella</taxon>
    </lineage>
</organism>
<dbReference type="GO" id="GO:0004252">
    <property type="term" value="F:serine-type endopeptidase activity"/>
    <property type="evidence" value="ECO:0007669"/>
    <property type="project" value="InterPro"/>
</dbReference>
<feature type="transmembrane region" description="Helical" evidence="7">
    <location>
        <begin position="245"/>
        <end position="264"/>
    </location>
</feature>
<protein>
    <submittedName>
        <fullName evidence="9">Rhomboid protease GluP</fullName>
    </submittedName>
</protein>
<evidence type="ECO:0000256" key="6">
    <source>
        <dbReference type="ARBA" id="ARBA00023136"/>
    </source>
</evidence>
<dbReference type="RefSeq" id="WP_219906010.1">
    <property type="nucleotide sequence ID" value="NZ_PYGD01000009.1"/>
</dbReference>
<evidence type="ECO:0000256" key="7">
    <source>
        <dbReference type="SAM" id="Phobius"/>
    </source>
</evidence>
<comment type="subcellular location">
    <subcellularLocation>
        <location evidence="1">Membrane</location>
        <topology evidence="1">Multi-pass membrane protein</topology>
    </subcellularLocation>
</comment>
<proteinExistence type="inferred from homology"/>
<feature type="transmembrane region" description="Helical" evidence="7">
    <location>
        <begin position="270"/>
        <end position="289"/>
    </location>
</feature>
<dbReference type="AlphaFoldDB" id="A0A2P8CYT7"/>
<dbReference type="GO" id="GO:0016020">
    <property type="term" value="C:membrane"/>
    <property type="evidence" value="ECO:0007669"/>
    <property type="project" value="UniProtKB-SubCell"/>
</dbReference>
<feature type="transmembrane region" description="Helical" evidence="7">
    <location>
        <begin position="353"/>
        <end position="373"/>
    </location>
</feature>
<dbReference type="InterPro" id="IPR022764">
    <property type="entry name" value="Peptidase_S54_rhomboid_dom"/>
</dbReference>